<proteinExistence type="predicted"/>
<sequence length="107" mass="11921">MTNDATENRLVRVVLPQHLRTLARVGGEVQLDVPAPITQRAVLDALERRYPMLRGTIRDHVTLKRRPFIRFFACERDLSHESLDAPLPEAVAKGEEPLLIVGAMAGG</sequence>
<accession>A0A0S4KQ70</accession>
<name>A0A0S4KQ70_9BACT</name>
<dbReference type="AlphaFoldDB" id="A0A0S4KQ70"/>
<dbReference type="InterPro" id="IPR012675">
    <property type="entry name" value="Beta-grasp_dom_sf"/>
</dbReference>
<dbReference type="Gene3D" id="3.10.20.30">
    <property type="match status" value="1"/>
</dbReference>
<dbReference type="CDD" id="cd17040">
    <property type="entry name" value="Ubl_MoaD_like"/>
    <property type="match status" value="1"/>
</dbReference>
<protein>
    <recommendedName>
        <fullName evidence="3">MoaD/ThiS family protein</fullName>
    </recommendedName>
</protein>
<dbReference type="STRING" id="1715989.NITINOP_1528"/>
<dbReference type="KEGG" id="nio:NITINOP_1528"/>
<evidence type="ECO:0000313" key="1">
    <source>
        <dbReference type="EMBL" id="CUQ66503.1"/>
    </source>
</evidence>
<dbReference type="Proteomes" id="UP000066284">
    <property type="component" value="Chromosome 1"/>
</dbReference>
<keyword evidence="2" id="KW-1185">Reference proteome</keyword>
<organism evidence="1 2">
    <name type="scientific">Candidatus Nitrospira inopinata</name>
    <dbReference type="NCBI Taxonomy" id="1715989"/>
    <lineage>
        <taxon>Bacteria</taxon>
        <taxon>Pseudomonadati</taxon>
        <taxon>Nitrospirota</taxon>
        <taxon>Nitrospiria</taxon>
        <taxon>Nitrospirales</taxon>
        <taxon>Nitrospiraceae</taxon>
        <taxon>Nitrospira</taxon>
    </lineage>
</organism>
<dbReference type="EMBL" id="LN885086">
    <property type="protein sequence ID" value="CUQ66503.1"/>
    <property type="molecule type" value="Genomic_DNA"/>
</dbReference>
<evidence type="ECO:0000313" key="2">
    <source>
        <dbReference type="Proteomes" id="UP000066284"/>
    </source>
</evidence>
<reference evidence="2" key="1">
    <citation type="submission" date="2015-09" db="EMBL/GenBank/DDBJ databases">
        <authorList>
            <person name="Daims H."/>
        </authorList>
    </citation>
    <scope>NUCLEOTIDE SEQUENCE [LARGE SCALE GENOMIC DNA]</scope>
</reference>
<evidence type="ECO:0008006" key="3">
    <source>
        <dbReference type="Google" id="ProtNLM"/>
    </source>
</evidence>
<gene>
    <name evidence="1" type="ORF">NITINOP_1528</name>
</gene>